<sequence length="308" mass="35448">MFKPSKQLTPQNMNTLFKAGQRIINSGTNKLKEEQKHSQSLRERMVTDQRLLRVQKALHTHPIYDSIQTKQDMKIFMRNHSFAVWDFMVLLKSLQQKLTCTNPIWTPVKNTTSARFINSIVIGEETDEIEKNKFISHYDLYLESMQDVNADATPIKSFVTSLSKNPTASNAYKLLLKAPIPMYTKSFVENTLKTITEPLPHIAASFYFGREDPIPKMFIKFLASIQCDSSNSNEFKNIRKYLERHIEVDAEDHGPLSLELLKEVSEDGKNNDIIIESGINAINHRIKLWDGILSDIEFARNLKKISKS</sequence>
<dbReference type="InterPro" id="IPR016084">
    <property type="entry name" value="Haem_Oase-like_multi-hlx"/>
</dbReference>
<gene>
    <name evidence="1" type="ORF">Terrestrivirus5_39</name>
</gene>
<dbReference type="EMBL" id="MK071983">
    <property type="protein sequence ID" value="AYV76217.1"/>
    <property type="molecule type" value="Genomic_DNA"/>
</dbReference>
<proteinExistence type="predicted"/>
<protein>
    <submittedName>
        <fullName evidence="1">DUF3050 domain-containing protein</fullName>
    </submittedName>
</protein>
<dbReference type="Pfam" id="PF11251">
    <property type="entry name" value="DUF3050"/>
    <property type="match status" value="1"/>
</dbReference>
<dbReference type="InterPro" id="IPR024423">
    <property type="entry name" value="DUF3050"/>
</dbReference>
<name>A0A3G4ZMZ1_9VIRU</name>
<accession>A0A3G4ZMZ1</accession>
<dbReference type="Gene3D" id="1.20.910.10">
    <property type="entry name" value="Heme oxygenase-like"/>
    <property type="match status" value="1"/>
</dbReference>
<reference evidence="1" key="1">
    <citation type="submission" date="2018-10" db="EMBL/GenBank/DDBJ databases">
        <title>Hidden diversity of soil giant viruses.</title>
        <authorList>
            <person name="Schulz F."/>
            <person name="Alteio L."/>
            <person name="Goudeau D."/>
            <person name="Ryan E.M."/>
            <person name="Malmstrom R.R."/>
            <person name="Blanchard J."/>
            <person name="Woyke T."/>
        </authorList>
    </citation>
    <scope>NUCLEOTIDE SEQUENCE</scope>
    <source>
        <strain evidence="1">TEV1</strain>
    </source>
</reference>
<evidence type="ECO:0000313" key="1">
    <source>
        <dbReference type="EMBL" id="AYV76217.1"/>
    </source>
</evidence>
<organism evidence="1">
    <name type="scientific">Terrestrivirus sp</name>
    <dbReference type="NCBI Taxonomy" id="2487775"/>
    <lineage>
        <taxon>Viruses</taxon>
        <taxon>Varidnaviria</taxon>
        <taxon>Bamfordvirae</taxon>
        <taxon>Nucleocytoviricota</taxon>
        <taxon>Megaviricetes</taxon>
        <taxon>Imitervirales</taxon>
        <taxon>Mimiviridae</taxon>
        <taxon>Klosneuvirinae</taxon>
    </lineage>
</organism>